<evidence type="ECO:0000313" key="12">
    <source>
        <dbReference type="EMBL" id="KAF5805594.1"/>
    </source>
</evidence>
<keyword evidence="5" id="KW-0539">Nucleus</keyword>
<dbReference type="GO" id="GO:0005634">
    <property type="term" value="C:nucleus"/>
    <property type="evidence" value="ECO:0007669"/>
    <property type="project" value="UniProtKB-SubCell"/>
</dbReference>
<dbReference type="InterPro" id="IPR001005">
    <property type="entry name" value="SANT/Myb"/>
</dbReference>
<dbReference type="GO" id="GO:0009739">
    <property type="term" value="P:response to gibberellin"/>
    <property type="evidence" value="ECO:0000318"/>
    <property type="project" value="GO_Central"/>
</dbReference>
<feature type="compositionally biased region" description="Basic and acidic residues" evidence="7">
    <location>
        <begin position="1"/>
        <end position="11"/>
    </location>
</feature>
<dbReference type="Pfam" id="PF00249">
    <property type="entry name" value="Myb_DNA-binding"/>
    <property type="match status" value="1"/>
</dbReference>
<dbReference type="NCBIfam" id="TIGR01557">
    <property type="entry name" value="myb_SHAQKYF"/>
    <property type="match status" value="1"/>
</dbReference>
<evidence type="ECO:0000256" key="4">
    <source>
        <dbReference type="ARBA" id="ARBA00023163"/>
    </source>
</evidence>
<comment type="subcellular location">
    <subcellularLocation>
        <location evidence="1">Nucleus</location>
    </subcellularLocation>
</comment>
<dbReference type="PANTHER" id="PTHR44191">
    <property type="entry name" value="TRANSCRIPTION FACTOR KUA1"/>
    <property type="match status" value="1"/>
</dbReference>
<organism evidence="12 13">
    <name type="scientific">Helianthus annuus</name>
    <name type="common">Common sunflower</name>
    <dbReference type="NCBI Taxonomy" id="4232"/>
    <lineage>
        <taxon>Eukaryota</taxon>
        <taxon>Viridiplantae</taxon>
        <taxon>Streptophyta</taxon>
        <taxon>Embryophyta</taxon>
        <taxon>Tracheophyta</taxon>
        <taxon>Spermatophyta</taxon>
        <taxon>Magnoliopsida</taxon>
        <taxon>eudicotyledons</taxon>
        <taxon>Gunneridae</taxon>
        <taxon>Pentapetalae</taxon>
        <taxon>asterids</taxon>
        <taxon>campanulids</taxon>
        <taxon>Asterales</taxon>
        <taxon>Asteraceae</taxon>
        <taxon>Asteroideae</taxon>
        <taxon>Heliantheae alliance</taxon>
        <taxon>Heliantheae</taxon>
        <taxon>Helianthus</taxon>
    </lineage>
</organism>
<reference evidence="12" key="1">
    <citation type="journal article" date="2017" name="Nature">
        <title>The sunflower genome provides insights into oil metabolism, flowering and Asterid evolution.</title>
        <authorList>
            <person name="Badouin H."/>
            <person name="Gouzy J."/>
            <person name="Grassa C.J."/>
            <person name="Murat F."/>
            <person name="Staton S.E."/>
            <person name="Cottret L."/>
            <person name="Lelandais-Briere C."/>
            <person name="Owens G.L."/>
            <person name="Carrere S."/>
            <person name="Mayjonade B."/>
            <person name="Legrand L."/>
            <person name="Gill N."/>
            <person name="Kane N.C."/>
            <person name="Bowers J.E."/>
            <person name="Hubner S."/>
            <person name="Bellec A."/>
            <person name="Berard A."/>
            <person name="Berges H."/>
            <person name="Blanchet N."/>
            <person name="Boniface M.C."/>
            <person name="Brunel D."/>
            <person name="Catrice O."/>
            <person name="Chaidir N."/>
            <person name="Claudel C."/>
            <person name="Donnadieu C."/>
            <person name="Faraut T."/>
            <person name="Fievet G."/>
            <person name="Helmstetter N."/>
            <person name="King M."/>
            <person name="Knapp S.J."/>
            <person name="Lai Z."/>
            <person name="Le Paslier M.C."/>
            <person name="Lippi Y."/>
            <person name="Lorenzon L."/>
            <person name="Mandel J.R."/>
            <person name="Marage G."/>
            <person name="Marchand G."/>
            <person name="Marquand E."/>
            <person name="Bret-Mestries E."/>
            <person name="Morien E."/>
            <person name="Nambeesan S."/>
            <person name="Nguyen T."/>
            <person name="Pegot-Espagnet P."/>
            <person name="Pouilly N."/>
            <person name="Raftis F."/>
            <person name="Sallet E."/>
            <person name="Schiex T."/>
            <person name="Thomas J."/>
            <person name="Vandecasteele C."/>
            <person name="Vares D."/>
            <person name="Vear F."/>
            <person name="Vautrin S."/>
            <person name="Crespi M."/>
            <person name="Mangin B."/>
            <person name="Burke J.M."/>
            <person name="Salse J."/>
            <person name="Munos S."/>
            <person name="Vincourt P."/>
            <person name="Rieseberg L.H."/>
            <person name="Langlade N.B."/>
        </authorList>
    </citation>
    <scope>NUCLEOTIDE SEQUENCE</scope>
    <source>
        <tissue evidence="12">Leaves</tissue>
    </source>
</reference>
<dbReference type="PROSITE" id="PS50158">
    <property type="entry name" value="ZF_CCHC"/>
    <property type="match status" value="1"/>
</dbReference>
<dbReference type="InterPro" id="IPR001878">
    <property type="entry name" value="Znf_CCHC"/>
</dbReference>
<evidence type="ECO:0000313" key="13">
    <source>
        <dbReference type="Proteomes" id="UP000215914"/>
    </source>
</evidence>
<evidence type="ECO:0000256" key="5">
    <source>
        <dbReference type="ARBA" id="ARBA00023242"/>
    </source>
</evidence>
<dbReference type="InterPro" id="IPR009057">
    <property type="entry name" value="Homeodomain-like_sf"/>
</dbReference>
<keyword evidence="6" id="KW-0862">Zinc</keyword>
<comment type="caution">
    <text evidence="12">The sequence shown here is derived from an EMBL/GenBank/DDBJ whole genome shotgun (WGS) entry which is preliminary data.</text>
</comment>
<keyword evidence="4" id="KW-0804">Transcription</keyword>
<evidence type="ECO:0000256" key="6">
    <source>
        <dbReference type="PROSITE-ProRule" id="PRU00047"/>
    </source>
</evidence>
<evidence type="ECO:0000259" key="11">
    <source>
        <dbReference type="PROSITE" id="PS51294"/>
    </source>
</evidence>
<dbReference type="SUPFAM" id="SSF46689">
    <property type="entry name" value="Homeodomain-like"/>
    <property type="match status" value="1"/>
</dbReference>
<keyword evidence="2" id="KW-0805">Transcription regulation</keyword>
<dbReference type="PANTHER" id="PTHR44191:SF65">
    <property type="entry name" value="TRANSCRIPTION FACTOR MYB1R1-LIKE ISOFORM X1"/>
    <property type="match status" value="1"/>
</dbReference>
<dbReference type="GO" id="GO:0006355">
    <property type="term" value="P:regulation of DNA-templated transcription"/>
    <property type="evidence" value="ECO:0007669"/>
    <property type="project" value="UniProtKB-ARBA"/>
</dbReference>
<keyword evidence="3" id="KW-0238">DNA-binding</keyword>
<dbReference type="Proteomes" id="UP000215914">
    <property type="component" value="Unassembled WGS sequence"/>
</dbReference>
<keyword evidence="6" id="KW-0863">Zinc-finger</keyword>
<feature type="domain" description="HTH myb-type" evidence="11">
    <location>
        <begin position="80"/>
        <end position="136"/>
    </location>
</feature>
<evidence type="ECO:0000256" key="1">
    <source>
        <dbReference type="ARBA" id="ARBA00004123"/>
    </source>
</evidence>
<evidence type="ECO:0000256" key="7">
    <source>
        <dbReference type="SAM" id="MobiDB-lite"/>
    </source>
</evidence>
<dbReference type="PROSITE" id="PS51293">
    <property type="entry name" value="SANT"/>
    <property type="match status" value="1"/>
</dbReference>
<dbReference type="InterPro" id="IPR006447">
    <property type="entry name" value="Myb_dom_plants"/>
</dbReference>
<dbReference type="AlphaFoldDB" id="A0A9K3NMC2"/>
<dbReference type="InterPro" id="IPR017884">
    <property type="entry name" value="SANT_dom"/>
</dbReference>
<dbReference type="Gene3D" id="1.10.10.60">
    <property type="entry name" value="Homeodomain-like"/>
    <property type="match status" value="1"/>
</dbReference>
<dbReference type="PROSITE" id="PS50090">
    <property type="entry name" value="MYB_LIKE"/>
    <property type="match status" value="1"/>
</dbReference>
<dbReference type="InterPro" id="IPR052245">
    <property type="entry name" value="Plant_Stress_Dev_TF"/>
</dbReference>
<proteinExistence type="predicted"/>
<feature type="domain" description="Myb-like" evidence="8">
    <location>
        <begin position="80"/>
        <end position="132"/>
    </location>
</feature>
<dbReference type="Gramene" id="mRNA:HanXRQr2_Chr05g0211211">
    <property type="protein sequence ID" value="mRNA:HanXRQr2_Chr05g0211211"/>
    <property type="gene ID" value="HanXRQr2_Chr05g0211211"/>
</dbReference>
<evidence type="ECO:0000256" key="2">
    <source>
        <dbReference type="ARBA" id="ARBA00023015"/>
    </source>
</evidence>
<dbReference type="CDD" id="cd00167">
    <property type="entry name" value="SANT"/>
    <property type="match status" value="1"/>
</dbReference>
<name>A0A9K3NMC2_HELAN</name>
<evidence type="ECO:0000259" key="9">
    <source>
        <dbReference type="PROSITE" id="PS50158"/>
    </source>
</evidence>
<dbReference type="EMBL" id="MNCJ02000320">
    <property type="protein sequence ID" value="KAF5805594.1"/>
    <property type="molecule type" value="Genomic_DNA"/>
</dbReference>
<protein>
    <submittedName>
        <fullName evidence="12">Transcription factor MYB-related family</fullName>
    </submittedName>
</protein>
<keyword evidence="6" id="KW-0479">Metal-binding</keyword>
<dbReference type="GO" id="GO:0009723">
    <property type="term" value="P:response to ethylene"/>
    <property type="evidence" value="ECO:0000318"/>
    <property type="project" value="GO_Central"/>
</dbReference>
<evidence type="ECO:0000259" key="8">
    <source>
        <dbReference type="PROSITE" id="PS50090"/>
    </source>
</evidence>
<sequence>MSGEEPMKKCVDCGQTGHTSTACNNGKAGILELFGVRIDPTADQSEDDGYEPKSMEVLKMHNNEHGSSIDLEYMSDEHSHDTKKGMPWTEDEHRSFLMGLEKLGRGRWRAISKQYVPSRTPTQVASHAQKFFIRLNSTEDKRKRRSSLFDMPLDEYVIYYF</sequence>
<feature type="domain" description="SANT" evidence="10">
    <location>
        <begin position="83"/>
        <end position="136"/>
    </location>
</feature>
<feature type="region of interest" description="Disordered" evidence="7">
    <location>
        <begin position="1"/>
        <end position="22"/>
    </location>
</feature>
<dbReference type="PROSITE" id="PS51294">
    <property type="entry name" value="HTH_MYB"/>
    <property type="match status" value="1"/>
</dbReference>
<dbReference type="FunFam" id="1.10.10.60:FF:000009">
    <property type="entry name" value="transcription factor MYB1R1"/>
    <property type="match status" value="1"/>
</dbReference>
<reference evidence="12" key="2">
    <citation type="submission" date="2020-06" db="EMBL/GenBank/DDBJ databases">
        <title>Helianthus annuus Genome sequencing and assembly Release 2.</title>
        <authorList>
            <person name="Gouzy J."/>
            <person name="Langlade N."/>
            <person name="Munos S."/>
        </authorList>
    </citation>
    <scope>NUCLEOTIDE SEQUENCE</scope>
    <source>
        <tissue evidence="12">Leaves</tissue>
    </source>
</reference>
<accession>A0A9K3NMC2</accession>
<gene>
    <name evidence="12" type="ORF">HanXRQr2_Chr05g0211211</name>
</gene>
<dbReference type="InterPro" id="IPR017930">
    <property type="entry name" value="Myb_dom"/>
</dbReference>
<evidence type="ECO:0000256" key="3">
    <source>
        <dbReference type="ARBA" id="ARBA00023125"/>
    </source>
</evidence>
<evidence type="ECO:0000259" key="10">
    <source>
        <dbReference type="PROSITE" id="PS51293"/>
    </source>
</evidence>
<dbReference type="GO" id="GO:0008270">
    <property type="term" value="F:zinc ion binding"/>
    <property type="evidence" value="ECO:0007669"/>
    <property type="project" value="UniProtKB-KW"/>
</dbReference>
<dbReference type="SMART" id="SM00717">
    <property type="entry name" value="SANT"/>
    <property type="match status" value="1"/>
</dbReference>
<feature type="domain" description="CCHC-type" evidence="9">
    <location>
        <begin position="9"/>
        <end position="23"/>
    </location>
</feature>
<dbReference type="GO" id="GO:0003677">
    <property type="term" value="F:DNA binding"/>
    <property type="evidence" value="ECO:0007669"/>
    <property type="project" value="UniProtKB-KW"/>
</dbReference>
<keyword evidence="13" id="KW-1185">Reference proteome</keyword>